<organism evidence="1 2">
    <name type="scientific">Rhodoferax lithotrophicus</name>
    <dbReference type="NCBI Taxonomy" id="2798804"/>
    <lineage>
        <taxon>Bacteria</taxon>
        <taxon>Pseudomonadati</taxon>
        <taxon>Pseudomonadota</taxon>
        <taxon>Betaproteobacteria</taxon>
        <taxon>Burkholderiales</taxon>
        <taxon>Comamonadaceae</taxon>
        <taxon>Rhodoferax</taxon>
    </lineage>
</organism>
<dbReference type="Proteomes" id="UP000824366">
    <property type="component" value="Chromosome"/>
</dbReference>
<evidence type="ECO:0000313" key="1">
    <source>
        <dbReference type="EMBL" id="BCO29255.1"/>
    </source>
</evidence>
<protein>
    <submittedName>
        <fullName evidence="1">Uncharacterized protein</fullName>
    </submittedName>
</protein>
<keyword evidence="2" id="KW-1185">Reference proteome</keyword>
<accession>A0ABN6DBB1</accession>
<gene>
    <name evidence="1" type="ORF">MIZ03_4170</name>
</gene>
<reference evidence="1 2" key="1">
    <citation type="journal article" date="2021" name="Microbiol. Spectr.">
        <title>A Single Bacterium Capable of Oxidation and Reduction of Iron at Circumneutral pH.</title>
        <authorList>
            <person name="Kato S."/>
            <person name="Ohkuma M."/>
        </authorList>
    </citation>
    <scope>NUCLEOTIDE SEQUENCE [LARGE SCALE GENOMIC DNA]</scope>
    <source>
        <strain evidence="1 2">MIZ03</strain>
    </source>
</reference>
<sequence>MKTYQTTANWAVWGAPIFALENHSPTPPRTACRWQTDTQSAPLTNRVELAPLKHMAK</sequence>
<evidence type="ECO:0000313" key="2">
    <source>
        <dbReference type="Proteomes" id="UP000824366"/>
    </source>
</evidence>
<dbReference type="EMBL" id="AP024238">
    <property type="protein sequence ID" value="BCO29255.1"/>
    <property type="molecule type" value="Genomic_DNA"/>
</dbReference>
<name>A0ABN6DBB1_9BURK</name>
<proteinExistence type="predicted"/>